<dbReference type="HOGENOM" id="CLU_808372_0_0_10"/>
<dbReference type="Proteomes" id="UP000008461">
    <property type="component" value="Chromosome"/>
</dbReference>
<reference key="2">
    <citation type="submission" date="2011-04" db="EMBL/GenBank/DDBJ databases">
        <title>Complete sequence of chromosome of Haliscomenobacter hydrossis DSM 1100.</title>
        <authorList>
            <consortium name="US DOE Joint Genome Institute (JGI-PGF)"/>
            <person name="Lucas S."/>
            <person name="Han J."/>
            <person name="Lapidus A."/>
            <person name="Bruce D."/>
            <person name="Goodwin L."/>
            <person name="Pitluck S."/>
            <person name="Peters L."/>
            <person name="Kyrpides N."/>
            <person name="Mavromatis K."/>
            <person name="Ivanova N."/>
            <person name="Ovchinnikova G."/>
            <person name="Pagani I."/>
            <person name="Daligault H."/>
            <person name="Detter J.C."/>
            <person name="Han C."/>
            <person name="Land M."/>
            <person name="Hauser L."/>
            <person name="Markowitz V."/>
            <person name="Cheng J.-F."/>
            <person name="Hugenholtz P."/>
            <person name="Woyke T."/>
            <person name="Wu D."/>
            <person name="Verbarg S."/>
            <person name="Frueling A."/>
            <person name="Brambilla E."/>
            <person name="Klenk H.-P."/>
            <person name="Eisen J.A."/>
        </authorList>
    </citation>
    <scope>NUCLEOTIDE SEQUENCE</scope>
    <source>
        <strain>DSM 1100</strain>
    </source>
</reference>
<organism evidence="2 3">
    <name type="scientific">Haliscomenobacter hydrossis (strain ATCC 27775 / DSM 1100 / LMG 10767 / O)</name>
    <dbReference type="NCBI Taxonomy" id="760192"/>
    <lineage>
        <taxon>Bacteria</taxon>
        <taxon>Pseudomonadati</taxon>
        <taxon>Bacteroidota</taxon>
        <taxon>Saprospiria</taxon>
        <taxon>Saprospirales</taxon>
        <taxon>Haliscomenobacteraceae</taxon>
        <taxon>Haliscomenobacter</taxon>
    </lineage>
</organism>
<reference evidence="2 3" key="1">
    <citation type="journal article" date="2011" name="Stand. Genomic Sci.">
        <title>Complete genome sequence of Haliscomenobacter hydrossis type strain (O).</title>
        <authorList>
            <consortium name="US DOE Joint Genome Institute (JGI-PGF)"/>
            <person name="Daligault H."/>
            <person name="Lapidus A."/>
            <person name="Zeytun A."/>
            <person name="Nolan M."/>
            <person name="Lucas S."/>
            <person name="Del Rio T.G."/>
            <person name="Tice H."/>
            <person name="Cheng J.F."/>
            <person name="Tapia R."/>
            <person name="Han C."/>
            <person name="Goodwin L."/>
            <person name="Pitluck S."/>
            <person name="Liolios K."/>
            <person name="Pagani I."/>
            <person name="Ivanova N."/>
            <person name="Huntemann M."/>
            <person name="Mavromatis K."/>
            <person name="Mikhailova N."/>
            <person name="Pati A."/>
            <person name="Chen A."/>
            <person name="Palaniappan K."/>
            <person name="Land M."/>
            <person name="Hauser L."/>
            <person name="Brambilla E.M."/>
            <person name="Rohde M."/>
            <person name="Verbarg S."/>
            <person name="Goker M."/>
            <person name="Bristow J."/>
            <person name="Eisen J.A."/>
            <person name="Markowitz V."/>
            <person name="Hugenholtz P."/>
            <person name="Kyrpides N.C."/>
            <person name="Klenk H.P."/>
            <person name="Woyke T."/>
        </authorList>
    </citation>
    <scope>NUCLEOTIDE SEQUENCE [LARGE SCALE GENOMIC DNA]</scope>
    <source>
        <strain evidence="3">ATCC 27775 / DSM 1100 / LMG 10767 / O</strain>
    </source>
</reference>
<dbReference type="KEGG" id="hhy:Halhy_4271"/>
<dbReference type="RefSeq" id="WP_013766653.1">
    <property type="nucleotide sequence ID" value="NC_015510.1"/>
</dbReference>
<keyword evidence="3" id="KW-1185">Reference proteome</keyword>
<dbReference type="InterPro" id="IPR054491">
    <property type="entry name" value="MGH1-like_GH"/>
</dbReference>
<sequence>MAQAALQIVQSAAGGLQHCTSAMEQYALGLGHTYTDYTEAWDWLQQTLASQTEQGSIPNVQHPQASTPPFHSILAWYWWKKNPDTARIEACFDALLKTHAYWYEQRDPRELGLPCIHFAEESLWPKSLRSVYGAHSFQVQDPGFLALFCRANECLADLGEALGKDLSTLLEWQELTVFGLNEDLWDDRTHTYRPYDVVQAKHLPGLYLSNYLPMWAGVPDQEQAERLGRSLVKGFFREDYWALPTQIPQEKTGEMDPSLAVSPLLNRLMYAGLIRYGFVENASYLLKKTLLMVGSYGFYPAYQALMHPYDNIGIGSGNDEGTAAIVLDMTNGLLEKRSFEQHW</sequence>
<protein>
    <recommendedName>
        <fullName evidence="1">Mannosylglycerate hydrolase MGH1-like glycoside hydrolase domain-containing protein</fullName>
    </recommendedName>
</protein>
<dbReference type="InterPro" id="IPR008928">
    <property type="entry name" value="6-hairpin_glycosidase_sf"/>
</dbReference>
<proteinExistence type="predicted"/>
<feature type="domain" description="Mannosylglycerate hydrolase MGH1-like glycoside hydrolase" evidence="1">
    <location>
        <begin position="33"/>
        <end position="248"/>
    </location>
</feature>
<evidence type="ECO:0000313" key="3">
    <source>
        <dbReference type="Proteomes" id="UP000008461"/>
    </source>
</evidence>
<dbReference type="AlphaFoldDB" id="F4L739"/>
<evidence type="ECO:0000259" key="1">
    <source>
        <dbReference type="Pfam" id="PF22422"/>
    </source>
</evidence>
<dbReference type="SUPFAM" id="SSF48208">
    <property type="entry name" value="Six-hairpin glycosidases"/>
    <property type="match status" value="1"/>
</dbReference>
<gene>
    <name evidence="2" type="ordered locus">Halhy_4271</name>
</gene>
<dbReference type="Pfam" id="PF22422">
    <property type="entry name" value="MGH1-like_GH"/>
    <property type="match status" value="1"/>
</dbReference>
<dbReference type="eggNOG" id="COG1626">
    <property type="taxonomic scope" value="Bacteria"/>
</dbReference>
<evidence type="ECO:0000313" key="2">
    <source>
        <dbReference type="EMBL" id="AEE52115.1"/>
    </source>
</evidence>
<dbReference type="Gene3D" id="1.50.10.10">
    <property type="match status" value="1"/>
</dbReference>
<accession>F4L739</accession>
<dbReference type="EMBL" id="CP002691">
    <property type="protein sequence ID" value="AEE52115.1"/>
    <property type="molecule type" value="Genomic_DNA"/>
</dbReference>
<name>F4L739_HALH1</name>
<dbReference type="STRING" id="760192.Halhy_4271"/>
<dbReference type="InterPro" id="IPR012341">
    <property type="entry name" value="6hp_glycosidase-like_sf"/>
</dbReference>
<dbReference type="OrthoDB" id="9781878at2"/>
<dbReference type="GO" id="GO:0005975">
    <property type="term" value="P:carbohydrate metabolic process"/>
    <property type="evidence" value="ECO:0007669"/>
    <property type="project" value="InterPro"/>
</dbReference>